<reference evidence="1 2" key="1">
    <citation type="submission" date="2024-01" db="EMBL/GenBank/DDBJ databases">
        <title>The complete chloroplast genome sequence of Lithospermum erythrorhizon: insights into the phylogenetic relationship among Boraginaceae species and the maternal lineages of purple gromwells.</title>
        <authorList>
            <person name="Okada T."/>
            <person name="Watanabe K."/>
        </authorList>
    </citation>
    <scope>NUCLEOTIDE SEQUENCE [LARGE SCALE GENOMIC DNA]</scope>
</reference>
<evidence type="ECO:0000313" key="1">
    <source>
        <dbReference type="EMBL" id="GAA0180943.1"/>
    </source>
</evidence>
<evidence type="ECO:0000313" key="2">
    <source>
        <dbReference type="Proteomes" id="UP001454036"/>
    </source>
</evidence>
<accession>A0AAV3RQF9</accession>
<gene>
    <name evidence="1" type="ORF">LIER_30177</name>
</gene>
<dbReference type="AlphaFoldDB" id="A0AAV3RQF9"/>
<dbReference type="Proteomes" id="UP001454036">
    <property type="component" value="Unassembled WGS sequence"/>
</dbReference>
<organism evidence="1 2">
    <name type="scientific">Lithospermum erythrorhizon</name>
    <name type="common">Purple gromwell</name>
    <name type="synonym">Lithospermum officinale var. erythrorhizon</name>
    <dbReference type="NCBI Taxonomy" id="34254"/>
    <lineage>
        <taxon>Eukaryota</taxon>
        <taxon>Viridiplantae</taxon>
        <taxon>Streptophyta</taxon>
        <taxon>Embryophyta</taxon>
        <taxon>Tracheophyta</taxon>
        <taxon>Spermatophyta</taxon>
        <taxon>Magnoliopsida</taxon>
        <taxon>eudicotyledons</taxon>
        <taxon>Gunneridae</taxon>
        <taxon>Pentapetalae</taxon>
        <taxon>asterids</taxon>
        <taxon>lamiids</taxon>
        <taxon>Boraginales</taxon>
        <taxon>Boraginaceae</taxon>
        <taxon>Boraginoideae</taxon>
        <taxon>Lithospermeae</taxon>
        <taxon>Lithospermum</taxon>
    </lineage>
</organism>
<dbReference type="EMBL" id="BAABME010010679">
    <property type="protein sequence ID" value="GAA0180943.1"/>
    <property type="molecule type" value="Genomic_DNA"/>
</dbReference>
<comment type="caution">
    <text evidence="1">The sequence shown here is derived from an EMBL/GenBank/DDBJ whole genome shotgun (WGS) entry which is preliminary data.</text>
</comment>
<name>A0AAV3RQF9_LITER</name>
<proteinExistence type="predicted"/>
<protein>
    <submittedName>
        <fullName evidence="1">Uncharacterized protein</fullName>
    </submittedName>
</protein>
<sequence>MESPLEGEQLGCVKYKASGFSKKRTLIPLLLEDIITNSRLHKGVSLAFHYKFFDLGKSTCGGLNLSVTENMHEIEDSLEILISQCCKLLH</sequence>
<keyword evidence="2" id="KW-1185">Reference proteome</keyword>